<name>A0ACC2RST9_9FUNG</name>
<accession>A0ACC2RST9</accession>
<dbReference type="Proteomes" id="UP001165960">
    <property type="component" value="Unassembled WGS sequence"/>
</dbReference>
<sequence>MIIAGNKRLVMLYQGLETMKIALFGFVSASRSMWKAMANIYVRDEFRCSGVFYKKFVLTTPTHVLGHPKDVKVSVNSLAMPDQNSAPRFAVAIVSFQSHPTARYNNLVLLKPNGTIVHEDYEIEMSPAADNYKAMIFMGWGYSSTGREEFLGYQPMPCPTPPQITPKLASGEEWLSFNQLGANSIAEGAPVFVLKGQVPHIYAISYRGPDFPYISEETNIVFVRLAQFDVWISDMLVIHFNISRPRISHCN</sequence>
<evidence type="ECO:0000313" key="2">
    <source>
        <dbReference type="Proteomes" id="UP001165960"/>
    </source>
</evidence>
<keyword evidence="2" id="KW-1185">Reference proteome</keyword>
<proteinExistence type="predicted"/>
<dbReference type="EMBL" id="QTSX02006559">
    <property type="protein sequence ID" value="KAJ9053093.1"/>
    <property type="molecule type" value="Genomic_DNA"/>
</dbReference>
<protein>
    <submittedName>
        <fullName evidence="1">Uncharacterized protein</fullName>
    </submittedName>
</protein>
<reference evidence="1" key="1">
    <citation type="submission" date="2022-04" db="EMBL/GenBank/DDBJ databases">
        <title>Genome of the entomopathogenic fungus Entomophthora muscae.</title>
        <authorList>
            <person name="Elya C."/>
            <person name="Lovett B.R."/>
            <person name="Lee E."/>
            <person name="Macias A.M."/>
            <person name="Hajek A.E."/>
            <person name="De Bivort B.L."/>
            <person name="Kasson M.T."/>
            <person name="De Fine Licht H.H."/>
            <person name="Stajich J.E."/>
        </authorList>
    </citation>
    <scope>NUCLEOTIDE SEQUENCE</scope>
    <source>
        <strain evidence="1">Berkeley</strain>
    </source>
</reference>
<evidence type="ECO:0000313" key="1">
    <source>
        <dbReference type="EMBL" id="KAJ9053093.1"/>
    </source>
</evidence>
<organism evidence="1 2">
    <name type="scientific">Entomophthora muscae</name>
    <dbReference type="NCBI Taxonomy" id="34485"/>
    <lineage>
        <taxon>Eukaryota</taxon>
        <taxon>Fungi</taxon>
        <taxon>Fungi incertae sedis</taxon>
        <taxon>Zoopagomycota</taxon>
        <taxon>Entomophthoromycotina</taxon>
        <taxon>Entomophthoromycetes</taxon>
        <taxon>Entomophthorales</taxon>
        <taxon>Entomophthoraceae</taxon>
        <taxon>Entomophthora</taxon>
    </lineage>
</organism>
<gene>
    <name evidence="1" type="ORF">DSO57_1027621</name>
</gene>
<comment type="caution">
    <text evidence="1">The sequence shown here is derived from an EMBL/GenBank/DDBJ whole genome shotgun (WGS) entry which is preliminary data.</text>
</comment>